<dbReference type="KEGG" id="lft:FG051_11975"/>
<evidence type="ECO:0000313" key="3">
    <source>
        <dbReference type="EMBL" id="QCX25764.1"/>
    </source>
</evidence>
<evidence type="ECO:0000259" key="2">
    <source>
        <dbReference type="Pfam" id="PF03217"/>
    </source>
</evidence>
<name>A0A5B7T5Z0_9LACO</name>
<protein>
    <recommendedName>
        <fullName evidence="2">S-layer protein C-terminal domain-containing protein</fullName>
    </recommendedName>
</protein>
<dbReference type="AlphaFoldDB" id="A0A5B7T5Z0"/>
<reference evidence="3 4" key="1">
    <citation type="submission" date="2019-05" db="EMBL/GenBank/DDBJ databases">
        <title>Genome Sequence of Lactobacillus futsaii Y97, a Potential Probiotic Strain Isolated from the Futsai of Taiwan.</title>
        <authorList>
            <person name="Du X."/>
        </authorList>
    </citation>
    <scope>NUCLEOTIDE SEQUENCE [LARGE SCALE GENOMIC DNA]</scope>
    <source>
        <strain evidence="3 4">Y97</strain>
    </source>
</reference>
<dbReference type="InterPro" id="IPR024968">
    <property type="entry name" value="SlpA_C_lactobacillus"/>
</dbReference>
<dbReference type="Pfam" id="PF03217">
    <property type="entry name" value="SlpA"/>
    <property type="match status" value="1"/>
</dbReference>
<gene>
    <name evidence="3" type="ORF">FG051_11975</name>
</gene>
<proteinExistence type="predicted"/>
<feature type="signal peptide" evidence="1">
    <location>
        <begin position="1"/>
        <end position="38"/>
    </location>
</feature>
<keyword evidence="1" id="KW-0732">Signal</keyword>
<dbReference type="EMBL" id="CP040736">
    <property type="protein sequence ID" value="QCX25764.1"/>
    <property type="molecule type" value="Genomic_DNA"/>
</dbReference>
<accession>A0A5B7T5Z0</accession>
<organism evidence="3 4">
    <name type="scientific">Companilactobacillus futsaii</name>
    <dbReference type="NCBI Taxonomy" id="938155"/>
    <lineage>
        <taxon>Bacteria</taxon>
        <taxon>Bacillati</taxon>
        <taxon>Bacillota</taxon>
        <taxon>Bacilli</taxon>
        <taxon>Lactobacillales</taxon>
        <taxon>Lactobacillaceae</taxon>
        <taxon>Companilactobacillus</taxon>
    </lineage>
</organism>
<evidence type="ECO:0000313" key="4">
    <source>
        <dbReference type="Proteomes" id="UP000310673"/>
    </source>
</evidence>
<feature type="chain" id="PRO_5022742607" description="S-layer protein C-terminal domain-containing protein" evidence="1">
    <location>
        <begin position="39"/>
        <end position="256"/>
    </location>
</feature>
<sequence>MFFLIEVSVMKKMNKIFLYASMLILTSGIAAVPTVAKADINYGLTNVGTAIVTTKDSAQLYNDSGQPLGRYLPAGSEWKTSLENTLTSGSYYGVGAHEFLKSSDVDFESLDGKTSYSEGQTSAVNYDGIEVTSAAGAPLYDESGNPLSRSLPEGSNWKVDLQDNNAKGTFYRVATGEYVSAVDVRPYQNSPIYSESEIVTTPSGTPTRLYDENGQLIGDRALAPNTSWYTDEFTDIGGVGYYRVATNEYVIATEVK</sequence>
<dbReference type="Proteomes" id="UP000310673">
    <property type="component" value="Chromosome"/>
</dbReference>
<feature type="domain" description="S-layer protein C-terminal" evidence="2">
    <location>
        <begin position="209"/>
        <end position="252"/>
    </location>
</feature>
<evidence type="ECO:0000256" key="1">
    <source>
        <dbReference type="SAM" id="SignalP"/>
    </source>
</evidence>